<comment type="cofactor">
    <cofactor evidence="8">
        <name>Co(2+)</name>
        <dbReference type="ChEBI" id="CHEBI:48828"/>
    </cofactor>
    <cofactor evidence="8">
        <name>Zn(2+)</name>
        <dbReference type="ChEBI" id="CHEBI:29105"/>
    </cofactor>
    <cofactor evidence="8">
        <name>Mn(2+)</name>
        <dbReference type="ChEBI" id="CHEBI:29035"/>
    </cofactor>
    <cofactor evidence="8">
        <name>Fe(2+)</name>
        <dbReference type="ChEBI" id="CHEBI:29033"/>
    </cofactor>
    <text evidence="8">Binds 2 divalent metal cations per subunit. Has a high-affinity and a low affinity metal-binding site. The true nature of the physiological cofactor is under debate. The enzyme is active with cobalt, zinc, manganese or divalent iron ions. Most likely, methionine aminopeptidases function as mononuclear Fe(2+)-metalloproteases under physiological conditions, and the catalytically relevant metal-binding site has been assigned to the histidine-containing high-affinity site.</text>
</comment>
<accession>A0A7J2RZY3</accession>
<feature type="binding site" evidence="8">
    <location>
        <position position="97"/>
    </location>
    <ligand>
        <name>a divalent metal cation</name>
        <dbReference type="ChEBI" id="CHEBI:60240"/>
        <label>1</label>
    </ligand>
</feature>
<keyword evidence="5 8" id="KW-0645">Protease</keyword>
<dbReference type="Pfam" id="PF00557">
    <property type="entry name" value="Peptidase_M24"/>
    <property type="match status" value="1"/>
</dbReference>
<evidence type="ECO:0000256" key="7">
    <source>
        <dbReference type="ARBA" id="ARBA00022801"/>
    </source>
</evidence>
<evidence type="ECO:0000313" key="11">
    <source>
        <dbReference type="EMBL" id="HEC56786.1"/>
    </source>
</evidence>
<evidence type="ECO:0000256" key="3">
    <source>
        <dbReference type="ARBA" id="ARBA00001954"/>
    </source>
</evidence>
<dbReference type="InterPro" id="IPR000994">
    <property type="entry name" value="Pept_M24"/>
</dbReference>
<name>A0A7J2RZY3_9EURY</name>
<dbReference type="GO" id="GO:0005737">
    <property type="term" value="C:cytoplasm"/>
    <property type="evidence" value="ECO:0007669"/>
    <property type="project" value="TreeGrafter"/>
</dbReference>
<dbReference type="InterPro" id="IPR018349">
    <property type="entry name" value="Pept_M24A_MAP2_BS"/>
</dbReference>
<dbReference type="SUPFAM" id="SSF55920">
    <property type="entry name" value="Creatinase/aminopeptidase"/>
    <property type="match status" value="1"/>
</dbReference>
<dbReference type="InterPro" id="IPR028595">
    <property type="entry name" value="MetAP_archaeal"/>
</dbReference>
<dbReference type="EMBL" id="DRIE01000044">
    <property type="protein sequence ID" value="HEC56786.1"/>
    <property type="molecule type" value="Genomic_DNA"/>
</dbReference>
<evidence type="ECO:0000256" key="4">
    <source>
        <dbReference type="ARBA" id="ARBA00022438"/>
    </source>
</evidence>
<feature type="binding site" evidence="8">
    <location>
        <position position="164"/>
    </location>
    <ligand>
        <name>substrate</name>
    </ligand>
</feature>
<comment type="caution">
    <text evidence="11">The sequence shown here is derived from an EMBL/GenBank/DDBJ whole genome shotgun (WGS) entry which is preliminary data.</text>
</comment>
<dbReference type="GO" id="GO:0070006">
    <property type="term" value="F:metalloaminopeptidase activity"/>
    <property type="evidence" value="ECO:0007669"/>
    <property type="project" value="UniProtKB-UniRule"/>
</dbReference>
<dbReference type="AlphaFoldDB" id="A0A7J2RZY3"/>
<dbReference type="InterPro" id="IPR001714">
    <property type="entry name" value="Pept_M24_MAP"/>
</dbReference>
<comment type="catalytic activity">
    <reaction evidence="1 8 9">
        <text>Release of N-terminal amino acids, preferentially methionine, from peptides and arylamides.</text>
        <dbReference type="EC" id="3.4.11.18"/>
    </reaction>
</comment>
<dbReference type="GO" id="GO:0046872">
    <property type="term" value="F:metal ion binding"/>
    <property type="evidence" value="ECO:0007669"/>
    <property type="project" value="UniProtKB-UniRule"/>
</dbReference>
<dbReference type="PRINTS" id="PR00599">
    <property type="entry name" value="MAPEPTIDASE"/>
</dbReference>
<dbReference type="Gene3D" id="3.90.230.10">
    <property type="entry name" value="Creatinase/methionine aminopeptidase superfamily"/>
    <property type="match status" value="1"/>
</dbReference>
<dbReference type="InterPro" id="IPR036388">
    <property type="entry name" value="WH-like_DNA-bd_sf"/>
</dbReference>
<dbReference type="Proteomes" id="UP000885936">
    <property type="component" value="Unassembled WGS sequence"/>
</dbReference>
<evidence type="ECO:0000259" key="10">
    <source>
        <dbReference type="Pfam" id="PF00557"/>
    </source>
</evidence>
<feature type="binding site" evidence="8">
    <location>
        <position position="156"/>
    </location>
    <ligand>
        <name>a divalent metal cation</name>
        <dbReference type="ChEBI" id="CHEBI:60240"/>
        <label>2</label>
        <note>catalytic</note>
    </ligand>
</feature>
<feature type="domain" description="Peptidase M24" evidence="10">
    <location>
        <begin position="9"/>
        <end position="193"/>
    </location>
</feature>
<evidence type="ECO:0000256" key="1">
    <source>
        <dbReference type="ARBA" id="ARBA00000294"/>
    </source>
</evidence>
<evidence type="ECO:0000256" key="5">
    <source>
        <dbReference type="ARBA" id="ARBA00022670"/>
    </source>
</evidence>
<keyword evidence="4 8" id="KW-0031">Aminopeptidase</keyword>
<reference evidence="11" key="1">
    <citation type="journal article" date="2020" name="mSystems">
        <title>Genome- and Community-Level Interaction Insights into Carbon Utilization and Element Cycling Functions of Hydrothermarchaeota in Hydrothermal Sediment.</title>
        <authorList>
            <person name="Zhou Z."/>
            <person name="Liu Y."/>
            <person name="Xu W."/>
            <person name="Pan J."/>
            <person name="Luo Z.H."/>
            <person name="Li M."/>
        </authorList>
    </citation>
    <scope>NUCLEOTIDE SEQUENCE [LARGE SCALE GENOMIC DNA]</scope>
    <source>
        <strain evidence="11">HyVt-386</strain>
    </source>
</reference>
<feature type="binding site" evidence="8">
    <location>
        <position position="277"/>
    </location>
    <ligand>
        <name>a divalent metal cation</name>
        <dbReference type="ChEBI" id="CHEBI:60240"/>
        <label>1</label>
    </ligand>
</feature>
<dbReference type="Gene3D" id="1.10.10.10">
    <property type="entry name" value="Winged helix-like DNA-binding domain superfamily/Winged helix DNA-binding domain"/>
    <property type="match status" value="1"/>
</dbReference>
<keyword evidence="6 8" id="KW-0479">Metal-binding</keyword>
<feature type="binding site" evidence="8">
    <location>
        <position position="66"/>
    </location>
    <ligand>
        <name>substrate</name>
    </ligand>
</feature>
<feature type="binding site" evidence="8">
    <location>
        <position position="97"/>
    </location>
    <ligand>
        <name>a divalent metal cation</name>
        <dbReference type="ChEBI" id="CHEBI:60240"/>
        <label>2</label>
        <note>catalytic</note>
    </ligand>
</feature>
<dbReference type="GO" id="GO:0004239">
    <property type="term" value="F:initiator methionyl aminopeptidase activity"/>
    <property type="evidence" value="ECO:0007669"/>
    <property type="project" value="UniProtKB-UniRule"/>
</dbReference>
<dbReference type="PANTHER" id="PTHR45777:SF2">
    <property type="entry name" value="METHIONINE AMINOPEPTIDASE 2"/>
    <property type="match status" value="1"/>
</dbReference>
<comment type="function">
    <text evidence="8 9">Removes the N-terminal methionine from nascent proteins. The N-terminal methionine is often cleaved when the second residue in the primary sequence is small and uncharged (Met-Ala-, Cys, Gly, Pro, Ser, Thr, or Val).</text>
</comment>
<comment type="cofactor">
    <cofactor evidence="2">
        <name>Mn(2+)</name>
        <dbReference type="ChEBI" id="CHEBI:29035"/>
    </cofactor>
</comment>
<dbReference type="SUPFAM" id="SSF46785">
    <property type="entry name" value="Winged helix' DNA-binding domain"/>
    <property type="match status" value="1"/>
</dbReference>
<dbReference type="InterPro" id="IPR002468">
    <property type="entry name" value="Pept_M24A_MAP2"/>
</dbReference>
<dbReference type="InterPro" id="IPR036390">
    <property type="entry name" value="WH_DNA-bd_sf"/>
</dbReference>
<sequence length="292" mass="32432">MDPDELLDKHRKAGKILAEIKEEVKGRVKVGVPLLDIAEFVEGEIMKRGAKPAFPCNISINDEAAHATPKRGDERVFKEGDVVKIDIGAHIDGYIADTAFTVDLGDHPDLLEASREAVRRVVEILHAGISTSEIGAVVEETIRSFGFRPIVNLTGHGLARYIQHAPPSIPNIHHQHGAKLKEWDVIAIEPFATDGAGRVSERGNAEIYRLVDLKPVRSRHARELLDRIKVYKTLPFAKRWIDMKRLDLAMKELERVKAVHGYPVLKDDGGGQISQFEETVIILEDGCEVITG</sequence>
<dbReference type="PANTHER" id="PTHR45777">
    <property type="entry name" value="METHIONINE AMINOPEPTIDASE 2"/>
    <property type="match status" value="1"/>
</dbReference>
<organism evidence="11">
    <name type="scientific">Candidatus Syntropharchaeum butanivorans</name>
    <dbReference type="NCBI Taxonomy" id="1839936"/>
    <lineage>
        <taxon>Archaea</taxon>
        <taxon>Methanobacteriati</taxon>
        <taxon>Methanobacteriota</taxon>
        <taxon>Stenosarchaea group</taxon>
        <taxon>Methanomicrobia</taxon>
        <taxon>Methanosarcinales</taxon>
        <taxon>ANME-2 cluster</taxon>
        <taxon>Candidatus Syntropharchaeum</taxon>
    </lineage>
</organism>
<dbReference type="HAMAP" id="MF_01975">
    <property type="entry name" value="MetAP_2_arc"/>
    <property type="match status" value="1"/>
</dbReference>
<keyword evidence="7 8" id="KW-0378">Hydrolase</keyword>
<comment type="subunit">
    <text evidence="8">Monomer.</text>
</comment>
<gene>
    <name evidence="8" type="primary">map</name>
    <name evidence="11" type="ORF">ENI32_02720</name>
</gene>
<dbReference type="PROSITE" id="PS01202">
    <property type="entry name" value="MAP_2"/>
    <property type="match status" value="1"/>
</dbReference>
<dbReference type="EC" id="3.4.11.18" evidence="8 9"/>
<evidence type="ECO:0000256" key="6">
    <source>
        <dbReference type="ARBA" id="ARBA00022723"/>
    </source>
</evidence>
<dbReference type="GO" id="GO:0006508">
    <property type="term" value="P:proteolysis"/>
    <property type="evidence" value="ECO:0007669"/>
    <property type="project" value="UniProtKB-KW"/>
</dbReference>
<comment type="cofactor">
    <cofactor evidence="3">
        <name>Fe(2+)</name>
        <dbReference type="ChEBI" id="CHEBI:29033"/>
    </cofactor>
</comment>
<dbReference type="NCBIfam" id="TIGR00501">
    <property type="entry name" value="met_pdase_II"/>
    <property type="match status" value="1"/>
</dbReference>
<dbReference type="InterPro" id="IPR050247">
    <property type="entry name" value="Met_Aminopeptidase_Type2"/>
</dbReference>
<feature type="binding site" evidence="8">
    <location>
        <position position="86"/>
    </location>
    <ligand>
        <name>a divalent metal cation</name>
        <dbReference type="ChEBI" id="CHEBI:60240"/>
        <label>1</label>
    </ligand>
</feature>
<evidence type="ECO:0000256" key="2">
    <source>
        <dbReference type="ARBA" id="ARBA00001936"/>
    </source>
</evidence>
<dbReference type="CDD" id="cd01088">
    <property type="entry name" value="MetAP2"/>
    <property type="match status" value="1"/>
</dbReference>
<comment type="similarity">
    <text evidence="8">Belongs to the peptidase M24A family. Methionine aminopeptidase archaeal type 2 subfamily.</text>
</comment>
<evidence type="ECO:0000256" key="9">
    <source>
        <dbReference type="RuleBase" id="RU003653"/>
    </source>
</evidence>
<feature type="binding site" evidence="8">
    <location>
        <position position="277"/>
    </location>
    <ligand>
        <name>a divalent metal cation</name>
        <dbReference type="ChEBI" id="CHEBI:60240"/>
        <label>2</label>
        <note>catalytic</note>
    </ligand>
</feature>
<feature type="binding site" evidence="8">
    <location>
        <position position="189"/>
    </location>
    <ligand>
        <name>a divalent metal cation</name>
        <dbReference type="ChEBI" id="CHEBI:60240"/>
        <label>2</label>
        <note>catalytic</note>
    </ligand>
</feature>
<dbReference type="InterPro" id="IPR036005">
    <property type="entry name" value="Creatinase/aminopeptidase-like"/>
</dbReference>
<protein>
    <recommendedName>
        <fullName evidence="8 9">Methionine aminopeptidase</fullName>
        <shortName evidence="8">MAP</shortName>
        <shortName evidence="8">MetAP</shortName>
        <ecNumber evidence="8 9">3.4.11.18</ecNumber>
    </recommendedName>
    <alternativeName>
        <fullName evidence="8">Peptidase M</fullName>
    </alternativeName>
</protein>
<evidence type="ECO:0000256" key="8">
    <source>
        <dbReference type="HAMAP-Rule" id="MF_01975"/>
    </source>
</evidence>
<proteinExistence type="inferred from homology"/>